<sequence>ISDNFRDYHLSLKFSAKKMGKAQRKKKAKSIKSNPIIDESIFTNLDENDTLKLQNILESGDALPVIKQLYSPDAKERAWASSCSSNLILGDRKIRRLLLSQNLISALIERLTDDYEITQEALGTLRNLTVVGEHEVCVEMYSKDIITPLMALLPKVSEIIDNILRGVPAKSDPIADARKTVWKFAENIICIIWALSETSQEILRSINNTNIVPFLMSCLIQSNAIPTNTVVAAAQCLHTLTDENPDIHIHFQQNQQYIQSLLNIIKFDESNSSSNENSLFIKVLCCGILSNICSVVDLSTSKSESTLHLNNYLIPVLVSCLTFDINKAANEAIENVSEIENAQDSEPIKEHPKFTIPTAENNLNSINVRLTTLQLALEILTKIFLDCFSNDGDDDGWQDEPQEDNDIMSANVKEDTNIMEDIIMMNGSQPDKQSKIHPILNTYATIILPKLFNLACPTHLSFPEQLGPNVLSMPSATPEITSSLATVHLRAIECINNFLLIMVDNVEDKWWFTQHREDAKQTWAFLFELSGQITGKGIDEPGQENRAKILDVLIGCLWSLTRGLEGDVPVTDDQIHGLIGCYELGVYNTMRVKVIGTLGVIARRQNAINDNKLIGTFLLNILSSLKNDLASPECVIEVLNAIYDIYADKDFDYDEPVFVQGGYLPLLESMVDAVRKMAKSIDKRTSRDLRLRADEAYENLIAFIKYKRDEQHN</sequence>
<reference evidence="1" key="1">
    <citation type="submission" date="2021-06" db="EMBL/GenBank/DDBJ databases">
        <authorList>
            <person name="Kallberg Y."/>
            <person name="Tangrot J."/>
            <person name="Rosling A."/>
        </authorList>
    </citation>
    <scope>NUCLEOTIDE SEQUENCE</scope>
    <source>
        <strain evidence="1">28 12/20/2015</strain>
    </source>
</reference>
<keyword evidence="2" id="KW-1185">Reference proteome</keyword>
<accession>A0ACA9KRM1</accession>
<name>A0ACA9KRM1_9GLOM</name>
<dbReference type="EMBL" id="CAJVPW010001668">
    <property type="protein sequence ID" value="CAG8489440.1"/>
    <property type="molecule type" value="Genomic_DNA"/>
</dbReference>
<gene>
    <name evidence="1" type="ORF">SPELUC_LOCUS2493</name>
</gene>
<protein>
    <submittedName>
        <fullName evidence="1">16232_t:CDS:1</fullName>
    </submittedName>
</protein>
<evidence type="ECO:0000313" key="1">
    <source>
        <dbReference type="EMBL" id="CAG8489440.1"/>
    </source>
</evidence>
<feature type="non-terminal residue" evidence="1">
    <location>
        <position position="1"/>
    </location>
</feature>
<comment type="caution">
    <text evidence="1">The sequence shown here is derived from an EMBL/GenBank/DDBJ whole genome shotgun (WGS) entry which is preliminary data.</text>
</comment>
<evidence type="ECO:0000313" key="2">
    <source>
        <dbReference type="Proteomes" id="UP000789366"/>
    </source>
</evidence>
<organism evidence="1 2">
    <name type="scientific">Cetraspora pellucida</name>
    <dbReference type="NCBI Taxonomy" id="1433469"/>
    <lineage>
        <taxon>Eukaryota</taxon>
        <taxon>Fungi</taxon>
        <taxon>Fungi incertae sedis</taxon>
        <taxon>Mucoromycota</taxon>
        <taxon>Glomeromycotina</taxon>
        <taxon>Glomeromycetes</taxon>
        <taxon>Diversisporales</taxon>
        <taxon>Gigasporaceae</taxon>
        <taxon>Cetraspora</taxon>
    </lineage>
</organism>
<dbReference type="Proteomes" id="UP000789366">
    <property type="component" value="Unassembled WGS sequence"/>
</dbReference>
<proteinExistence type="predicted"/>